<reference evidence="4" key="1">
    <citation type="journal article" date="2020" name="J Insects Food Feed">
        <title>The yellow mealworm (Tenebrio molitor) genome: a resource for the emerging insects as food and feed industry.</title>
        <authorList>
            <person name="Eriksson T."/>
            <person name="Andere A."/>
            <person name="Kelstrup H."/>
            <person name="Emery V."/>
            <person name="Picard C."/>
        </authorList>
    </citation>
    <scope>NUCLEOTIDE SEQUENCE</scope>
    <source>
        <strain evidence="4">Stoneville</strain>
        <tissue evidence="4">Whole head</tissue>
    </source>
</reference>
<comment type="similarity">
    <text evidence="3">Belongs to the TO family.</text>
</comment>
<evidence type="ECO:0000313" key="5">
    <source>
        <dbReference type="Proteomes" id="UP000719412"/>
    </source>
</evidence>
<dbReference type="AlphaFoldDB" id="A0A8J6HTG5"/>
<evidence type="ECO:0000313" key="4">
    <source>
        <dbReference type="EMBL" id="KAH0820499.1"/>
    </source>
</evidence>
<dbReference type="SMART" id="SM00700">
    <property type="entry name" value="JHBP"/>
    <property type="match status" value="2"/>
</dbReference>
<proteinExistence type="inferred from homology"/>
<keyword evidence="2" id="KW-0090">Biological rhythms</keyword>
<dbReference type="PANTHER" id="PTHR11008:SF32">
    <property type="entry name" value="CIRCADIAN CLOCK-CONTROLLED PROTEIN DAYWAKE-RELATED"/>
    <property type="match status" value="1"/>
</dbReference>
<evidence type="ECO:0000256" key="1">
    <source>
        <dbReference type="ARBA" id="ARBA00022729"/>
    </source>
</evidence>
<evidence type="ECO:0000256" key="2">
    <source>
        <dbReference type="ARBA" id="ARBA00023108"/>
    </source>
</evidence>
<dbReference type="Gene3D" id="3.15.10.30">
    <property type="entry name" value="Haemolymph juvenile hormone binding protein"/>
    <property type="match status" value="2"/>
</dbReference>
<dbReference type="Pfam" id="PF06585">
    <property type="entry name" value="JHBP"/>
    <property type="match status" value="2"/>
</dbReference>
<gene>
    <name evidence="4" type="ORF">GEV33_002292</name>
</gene>
<accession>A0A8J6HTG5</accession>
<sequence length="531" mass="60290">MRSSSTDPALWILVIQNFPNVSAKMLEPVTYAISKKYNFKNCSNTPGAVFLKDIQYGFLVLDSPYISWSTPNFFELAASDPFFDSERLISGLFYDPDDFVFAEIVHAPNFKKCNRNEPTWKECVLEAGRDGIPQLNRRYEELNLPNIEPFTLPEVSISGGSGTSVVTQTYKKSKISGLTKIKVDKLEFDFANKMFEVAGVVPELEMMGPYKLDGKILLLPVQGEGDSVARLKNVKVELLMKYEEVKKKGKTYMKYVSGKAKIQPGSVFFRFENLFNGDKILGEQINTVINENWKVFYEDMEETFEEVVMQIVINMSLTVLFVLFVCCQSVKIPANFKKCNRKEPKWKECVLEAGIDGLSQMTKSFPELNIPNLNPLEVPEINIEGSGRVSVNQHFNNVKIFGITTVKADKFEFDFDKKTLVLEGTFPELRMPGNYKLDGTILLFPIKGEGTGQTTLINLHVKCVLGYEEVKKKGKTYMKFVKSEVKITPGKIHFNFNNLFNGDKTLGDNINQVLNDNWAVDMDKTSKRFLL</sequence>
<comment type="caution">
    <text evidence="4">The sequence shown here is derived from an EMBL/GenBank/DDBJ whole genome shotgun (WGS) entry which is preliminary data.</text>
</comment>
<reference evidence="4" key="2">
    <citation type="submission" date="2021-08" db="EMBL/GenBank/DDBJ databases">
        <authorList>
            <person name="Eriksson T."/>
        </authorList>
    </citation>
    <scope>NUCLEOTIDE SEQUENCE</scope>
    <source>
        <strain evidence="4">Stoneville</strain>
        <tissue evidence="4">Whole head</tissue>
    </source>
</reference>
<dbReference type="FunFam" id="3.15.10.30:FF:000001">
    <property type="entry name" value="Takeout-like protein 1"/>
    <property type="match status" value="2"/>
</dbReference>
<name>A0A8J6HTG5_TENMO</name>
<dbReference type="InterPro" id="IPR038606">
    <property type="entry name" value="To_sf"/>
</dbReference>
<keyword evidence="1" id="KW-0732">Signal</keyword>
<dbReference type="EMBL" id="JABDTM020011724">
    <property type="protein sequence ID" value="KAH0820499.1"/>
    <property type="molecule type" value="Genomic_DNA"/>
</dbReference>
<dbReference type="PANTHER" id="PTHR11008">
    <property type="entry name" value="PROTEIN TAKEOUT-LIKE PROTEIN"/>
    <property type="match status" value="1"/>
</dbReference>
<dbReference type="GO" id="GO:0007623">
    <property type="term" value="P:circadian rhythm"/>
    <property type="evidence" value="ECO:0007669"/>
    <property type="project" value="UniProtKB-ARBA"/>
</dbReference>
<keyword evidence="5" id="KW-1185">Reference proteome</keyword>
<evidence type="ECO:0000256" key="3">
    <source>
        <dbReference type="ARBA" id="ARBA00060902"/>
    </source>
</evidence>
<dbReference type="Proteomes" id="UP000719412">
    <property type="component" value="Unassembled WGS sequence"/>
</dbReference>
<dbReference type="GO" id="GO:0005615">
    <property type="term" value="C:extracellular space"/>
    <property type="evidence" value="ECO:0007669"/>
    <property type="project" value="TreeGrafter"/>
</dbReference>
<protein>
    <submittedName>
        <fullName evidence="4">Uncharacterized protein</fullName>
    </submittedName>
</protein>
<dbReference type="InterPro" id="IPR010562">
    <property type="entry name" value="Haemolymph_juvenile_hormone-bd"/>
</dbReference>
<organism evidence="4 5">
    <name type="scientific">Tenebrio molitor</name>
    <name type="common">Yellow mealworm beetle</name>
    <dbReference type="NCBI Taxonomy" id="7067"/>
    <lineage>
        <taxon>Eukaryota</taxon>
        <taxon>Metazoa</taxon>
        <taxon>Ecdysozoa</taxon>
        <taxon>Arthropoda</taxon>
        <taxon>Hexapoda</taxon>
        <taxon>Insecta</taxon>
        <taxon>Pterygota</taxon>
        <taxon>Neoptera</taxon>
        <taxon>Endopterygota</taxon>
        <taxon>Coleoptera</taxon>
        <taxon>Polyphaga</taxon>
        <taxon>Cucujiformia</taxon>
        <taxon>Tenebrionidae</taxon>
        <taxon>Tenebrio</taxon>
    </lineage>
</organism>